<reference evidence="1" key="1">
    <citation type="submission" date="2020-10" db="EMBL/GenBank/DDBJ databases">
        <title>Taxonomic study of unclassified bacteria belonging to the class Ktedonobacteria.</title>
        <authorList>
            <person name="Yabe S."/>
            <person name="Wang C.M."/>
            <person name="Zheng Y."/>
            <person name="Sakai Y."/>
            <person name="Cavaletti L."/>
            <person name="Monciardini P."/>
            <person name="Donadio S."/>
        </authorList>
    </citation>
    <scope>NUCLEOTIDE SEQUENCE</scope>
    <source>
        <strain evidence="1">ID150040</strain>
    </source>
</reference>
<sequence>MTEWERRGTILAEASRQYIRCPTVLTELLLRCHKFYLPALLNILNVYIY</sequence>
<comment type="caution">
    <text evidence="1">The sequence shown here is derived from an EMBL/GenBank/DDBJ whole genome shotgun (WGS) entry which is preliminary data.</text>
</comment>
<dbReference type="AlphaFoldDB" id="A0A8J3IKY8"/>
<organism evidence="1 2">
    <name type="scientific">Reticulibacter mediterranei</name>
    <dbReference type="NCBI Taxonomy" id="2778369"/>
    <lineage>
        <taxon>Bacteria</taxon>
        <taxon>Bacillati</taxon>
        <taxon>Chloroflexota</taxon>
        <taxon>Ktedonobacteria</taxon>
        <taxon>Ktedonobacterales</taxon>
        <taxon>Reticulibacteraceae</taxon>
        <taxon>Reticulibacter</taxon>
    </lineage>
</organism>
<evidence type="ECO:0000313" key="1">
    <source>
        <dbReference type="EMBL" id="GHO93162.1"/>
    </source>
</evidence>
<keyword evidence="2" id="KW-1185">Reference proteome</keyword>
<proteinExistence type="predicted"/>
<accession>A0A8J3IKY8</accession>
<dbReference type="Proteomes" id="UP000597444">
    <property type="component" value="Unassembled WGS sequence"/>
</dbReference>
<dbReference type="EMBL" id="BNJK01000001">
    <property type="protein sequence ID" value="GHO93162.1"/>
    <property type="molecule type" value="Genomic_DNA"/>
</dbReference>
<evidence type="ECO:0000313" key="2">
    <source>
        <dbReference type="Proteomes" id="UP000597444"/>
    </source>
</evidence>
<protein>
    <submittedName>
        <fullName evidence="1">Uncharacterized protein</fullName>
    </submittedName>
</protein>
<gene>
    <name evidence="1" type="ORF">KSF_032100</name>
</gene>
<name>A0A8J3IKY8_9CHLR</name>